<evidence type="ECO:0000256" key="2">
    <source>
        <dbReference type="ARBA" id="ARBA00022692"/>
    </source>
</evidence>
<dbReference type="Pfam" id="PF13515">
    <property type="entry name" value="FUSC_2"/>
    <property type="match status" value="1"/>
</dbReference>
<sequence length="393" mass="42077">MDDQHRRRRVGTIERIRALDSSLKSRALRVRSRLWAIVQATIAAGGSYWVATHLFGHEQAFFAPIASIIILGLAGGAGRLRRAVEMSIGCSAGVAIGDVIIAQIGPGSWQITVAVGASLLAASFISKSPLVTNQIAIGSILISTIMPPGTAAGYERPVDAIIGGVVAILVFAIIPASPLSNGRQEVTTILSIASSVLHDVAVALPKSDYQALDSALKAVRGTQGNINALLDAAKTARENTTLSPLLWGSRRRVRSLERMLGPVDNMIRNSRVLARRGLVLCEDGDQVSKEQIALIEELSDIAQTLADLYEKHSDLSEAQEIPEIVRRLRRLGARAGEGVADRRVLSAVALLAQTRSIIVDMLQVCGMRRESAVAVLAPTSRTPAYPPEVWDED</sequence>
<comment type="caution">
    <text evidence="7">The sequence shown here is derived from an EMBL/GenBank/DDBJ whole genome shotgun (WGS) entry which is preliminary data.</text>
</comment>
<organism evidence="7 8">
    <name type="scientific">Corynebacterium uropygiale</name>
    <dbReference type="NCBI Taxonomy" id="1775911"/>
    <lineage>
        <taxon>Bacteria</taxon>
        <taxon>Bacillati</taxon>
        <taxon>Actinomycetota</taxon>
        <taxon>Actinomycetes</taxon>
        <taxon>Mycobacteriales</taxon>
        <taxon>Corynebacteriaceae</taxon>
        <taxon>Corynebacterium</taxon>
    </lineage>
</organism>
<protein>
    <submittedName>
        <fullName evidence="7">FUSC family protein</fullName>
    </submittedName>
</protein>
<name>A0A9X1QSB1_9CORY</name>
<keyword evidence="4 5" id="KW-0472">Membrane</keyword>
<keyword evidence="2 5" id="KW-0812">Transmembrane</keyword>
<dbReference type="RefSeq" id="WP_236119409.1">
    <property type="nucleotide sequence ID" value="NZ_JAKGSI010000004.1"/>
</dbReference>
<evidence type="ECO:0000313" key="7">
    <source>
        <dbReference type="EMBL" id="MCF4007270.1"/>
    </source>
</evidence>
<dbReference type="GO" id="GO:0016020">
    <property type="term" value="C:membrane"/>
    <property type="evidence" value="ECO:0007669"/>
    <property type="project" value="UniProtKB-SubCell"/>
</dbReference>
<keyword evidence="3 5" id="KW-1133">Transmembrane helix</keyword>
<dbReference type="InterPro" id="IPR049453">
    <property type="entry name" value="Memb_transporter_dom"/>
</dbReference>
<accession>A0A9X1QSB1</accession>
<feature type="transmembrane region" description="Helical" evidence="5">
    <location>
        <begin position="34"/>
        <end position="55"/>
    </location>
</feature>
<reference evidence="7" key="1">
    <citation type="submission" date="2022-01" db="EMBL/GenBank/DDBJ databases">
        <title>Corynebacterium sp. nov isolated from isolated from the feces of the greater white-fronted geese (Anser albifrons) at Poyang Lake, PR China.</title>
        <authorList>
            <person name="Liu Q."/>
        </authorList>
    </citation>
    <scope>NUCLEOTIDE SEQUENCE</scope>
    <source>
        <strain evidence="7">JCM 32435</strain>
    </source>
</reference>
<feature type="domain" description="Integral membrane bound transporter" evidence="6">
    <location>
        <begin position="49"/>
        <end position="170"/>
    </location>
</feature>
<evidence type="ECO:0000259" key="6">
    <source>
        <dbReference type="Pfam" id="PF13515"/>
    </source>
</evidence>
<proteinExistence type="predicted"/>
<comment type="subcellular location">
    <subcellularLocation>
        <location evidence="1">Membrane</location>
        <topology evidence="1">Multi-pass membrane protein</topology>
    </subcellularLocation>
</comment>
<feature type="transmembrane region" description="Helical" evidence="5">
    <location>
        <begin position="160"/>
        <end position="179"/>
    </location>
</feature>
<evidence type="ECO:0000313" key="8">
    <source>
        <dbReference type="Proteomes" id="UP001139336"/>
    </source>
</evidence>
<keyword evidence="8" id="KW-1185">Reference proteome</keyword>
<dbReference type="Proteomes" id="UP001139336">
    <property type="component" value="Unassembled WGS sequence"/>
</dbReference>
<gene>
    <name evidence="7" type="ORF">L1O03_08795</name>
</gene>
<dbReference type="AlphaFoldDB" id="A0A9X1QSB1"/>
<evidence type="ECO:0000256" key="1">
    <source>
        <dbReference type="ARBA" id="ARBA00004141"/>
    </source>
</evidence>
<evidence type="ECO:0000256" key="4">
    <source>
        <dbReference type="ARBA" id="ARBA00023136"/>
    </source>
</evidence>
<evidence type="ECO:0000256" key="3">
    <source>
        <dbReference type="ARBA" id="ARBA00022989"/>
    </source>
</evidence>
<evidence type="ECO:0000256" key="5">
    <source>
        <dbReference type="SAM" id="Phobius"/>
    </source>
</evidence>
<feature type="transmembrane region" description="Helical" evidence="5">
    <location>
        <begin position="61"/>
        <end position="77"/>
    </location>
</feature>
<feature type="transmembrane region" description="Helical" evidence="5">
    <location>
        <begin position="135"/>
        <end position="154"/>
    </location>
</feature>
<dbReference type="EMBL" id="JAKGSI010000004">
    <property type="protein sequence ID" value="MCF4007270.1"/>
    <property type="molecule type" value="Genomic_DNA"/>
</dbReference>
<feature type="transmembrane region" description="Helical" evidence="5">
    <location>
        <begin position="108"/>
        <end position="126"/>
    </location>
</feature>